<reference evidence="2 3" key="1">
    <citation type="submission" date="2022-04" db="EMBL/GenBank/DDBJ databases">
        <authorList>
            <person name="Ye Y.-Q."/>
            <person name="Du Z.-J."/>
        </authorList>
    </citation>
    <scope>NUCLEOTIDE SEQUENCE [LARGE SCALE GENOMIC DNA]</scope>
    <source>
        <strain evidence="2 3">A6E488</strain>
    </source>
</reference>
<sequence>MTDLSNSLVDAAARLAANEITSEALVVSCLECARDAGGEGGRVFTDLYAEQALEQARVADRMRRAGVVPSRFLGVPISIKDLFDEAGRTTRAGSVVLAGQPPAQADAPAIDRLKAAGFIIVGRTNMTEFAYSGLGLNPHYGTPLNPFDRGTGRIPGGSSSGAAVSVSDGMAFGGIGSDTGGSCRIPAALCGLVGYKPTAARVSRHGVFPLSTTLDSIGSIAGDVPSVAALDAIMAGSPAADPYLGTVRGLRIGVPQTIVLDDMDAKVAADFDRTLARLTVAGACAFDMPMRSWKRIADLGTMGGFVAAEAYARHRRILDDHAAEYDPRVRERILKGRDQSAADYLDLLAARQSLIHGFEDDLNSVDVLAFPTTPVIAPELAPLEADTEVFNATNLLILRNSTTINLSNGCAISLPMHEPETAPTGLTLAAPGGKDEQLLSVALTVEGMLGGAVFNES</sequence>
<dbReference type="InterPro" id="IPR036928">
    <property type="entry name" value="AS_sf"/>
</dbReference>
<gene>
    <name evidence="2" type="ORF">MUB46_20350</name>
</gene>
<organism evidence="2 3">
    <name type="scientific">Microbaculum marinisediminis</name>
    <dbReference type="NCBI Taxonomy" id="2931392"/>
    <lineage>
        <taxon>Bacteria</taxon>
        <taxon>Pseudomonadati</taxon>
        <taxon>Pseudomonadota</taxon>
        <taxon>Alphaproteobacteria</taxon>
        <taxon>Hyphomicrobiales</taxon>
        <taxon>Tepidamorphaceae</taxon>
        <taxon>Microbaculum</taxon>
    </lineage>
</organism>
<dbReference type="RefSeq" id="WP_261617811.1">
    <property type="nucleotide sequence ID" value="NZ_JALIDZ010000011.1"/>
</dbReference>
<dbReference type="Proteomes" id="UP001320898">
    <property type="component" value="Unassembled WGS sequence"/>
</dbReference>
<dbReference type="GO" id="GO:0003824">
    <property type="term" value="F:catalytic activity"/>
    <property type="evidence" value="ECO:0007669"/>
    <property type="project" value="InterPro"/>
</dbReference>
<dbReference type="PANTHER" id="PTHR11895:SF176">
    <property type="entry name" value="AMIDASE AMID-RELATED"/>
    <property type="match status" value="1"/>
</dbReference>
<evidence type="ECO:0000313" key="2">
    <source>
        <dbReference type="EMBL" id="MCT8974224.1"/>
    </source>
</evidence>
<dbReference type="AlphaFoldDB" id="A0AAW5R6G6"/>
<accession>A0AAW5R6G6</accession>
<evidence type="ECO:0000313" key="3">
    <source>
        <dbReference type="Proteomes" id="UP001320898"/>
    </source>
</evidence>
<proteinExistence type="predicted"/>
<name>A0AAW5R6G6_9HYPH</name>
<dbReference type="InterPro" id="IPR000120">
    <property type="entry name" value="Amidase"/>
</dbReference>
<feature type="domain" description="Amidase" evidence="1">
    <location>
        <begin position="46"/>
        <end position="439"/>
    </location>
</feature>
<dbReference type="Pfam" id="PF01425">
    <property type="entry name" value="Amidase"/>
    <property type="match status" value="1"/>
</dbReference>
<dbReference type="PANTHER" id="PTHR11895">
    <property type="entry name" value="TRANSAMIDASE"/>
    <property type="match status" value="1"/>
</dbReference>
<dbReference type="NCBIfam" id="NF005460">
    <property type="entry name" value="PRK07056.1"/>
    <property type="match status" value="1"/>
</dbReference>
<dbReference type="EMBL" id="JALIDZ010000011">
    <property type="protein sequence ID" value="MCT8974224.1"/>
    <property type="molecule type" value="Genomic_DNA"/>
</dbReference>
<dbReference type="InterPro" id="IPR023631">
    <property type="entry name" value="Amidase_dom"/>
</dbReference>
<evidence type="ECO:0000259" key="1">
    <source>
        <dbReference type="Pfam" id="PF01425"/>
    </source>
</evidence>
<keyword evidence="3" id="KW-1185">Reference proteome</keyword>
<dbReference type="Gene3D" id="3.90.1300.10">
    <property type="entry name" value="Amidase signature (AS) domain"/>
    <property type="match status" value="1"/>
</dbReference>
<comment type="caution">
    <text evidence="2">The sequence shown here is derived from an EMBL/GenBank/DDBJ whole genome shotgun (WGS) entry which is preliminary data.</text>
</comment>
<dbReference type="SUPFAM" id="SSF75304">
    <property type="entry name" value="Amidase signature (AS) enzymes"/>
    <property type="match status" value="1"/>
</dbReference>
<protein>
    <submittedName>
        <fullName evidence="2">Amidase</fullName>
    </submittedName>
</protein>